<feature type="domain" description="PPM-type phosphatase" evidence="12">
    <location>
        <begin position="23"/>
        <end position="342"/>
    </location>
</feature>
<dbReference type="GO" id="GO:0004722">
    <property type="term" value="F:protein serine/threonine phosphatase activity"/>
    <property type="evidence" value="ECO:0007669"/>
    <property type="project" value="UniProtKB-EC"/>
</dbReference>
<dbReference type="InterPro" id="IPR036457">
    <property type="entry name" value="PPM-type-like_dom_sf"/>
</dbReference>
<protein>
    <recommendedName>
        <fullName evidence="4">protein-serine/threonine phosphatase</fullName>
        <ecNumber evidence="4">3.1.3.16</ecNumber>
    </recommendedName>
</protein>
<dbReference type="GO" id="GO:0046872">
    <property type="term" value="F:metal ion binding"/>
    <property type="evidence" value="ECO:0007669"/>
    <property type="project" value="UniProtKB-KW"/>
</dbReference>
<dbReference type="InterPro" id="IPR000222">
    <property type="entry name" value="PP2C_BS"/>
</dbReference>
<dbReference type="AlphaFoldDB" id="A0AAD5SX79"/>
<keyword evidence="7 10" id="KW-0904">Protein phosphatase</keyword>
<proteinExistence type="inferred from homology"/>
<keyword evidence="14" id="KW-1185">Reference proteome</keyword>
<comment type="caution">
    <text evidence="13">The sequence shown here is derived from an EMBL/GenBank/DDBJ whole genome shotgun (WGS) entry which is preliminary data.</text>
</comment>
<comment type="cofactor">
    <cofactor evidence="1">
        <name>Mn(2+)</name>
        <dbReference type="ChEBI" id="CHEBI:29035"/>
    </cofactor>
</comment>
<dbReference type="CDD" id="cd00143">
    <property type="entry name" value="PP2Cc"/>
    <property type="match status" value="1"/>
</dbReference>
<evidence type="ECO:0000256" key="6">
    <source>
        <dbReference type="ARBA" id="ARBA00022801"/>
    </source>
</evidence>
<comment type="cofactor">
    <cofactor evidence="2">
        <name>Mg(2+)</name>
        <dbReference type="ChEBI" id="CHEBI:18420"/>
    </cofactor>
</comment>
<evidence type="ECO:0000256" key="8">
    <source>
        <dbReference type="ARBA" id="ARBA00023211"/>
    </source>
</evidence>
<evidence type="ECO:0000256" key="2">
    <source>
        <dbReference type="ARBA" id="ARBA00001946"/>
    </source>
</evidence>
<dbReference type="SMART" id="SM00332">
    <property type="entry name" value="PP2Cc"/>
    <property type="match status" value="1"/>
</dbReference>
<keyword evidence="6 10" id="KW-0378">Hydrolase</keyword>
<evidence type="ECO:0000259" key="12">
    <source>
        <dbReference type="PROSITE" id="PS51746"/>
    </source>
</evidence>
<dbReference type="InterPro" id="IPR001932">
    <property type="entry name" value="PPM-type_phosphatase-like_dom"/>
</dbReference>
<feature type="region of interest" description="Disordered" evidence="11">
    <location>
        <begin position="379"/>
        <end position="402"/>
    </location>
</feature>
<comment type="similarity">
    <text evidence="3 10">Belongs to the PP2C family.</text>
</comment>
<dbReference type="PANTHER" id="PTHR13832">
    <property type="entry name" value="PROTEIN PHOSPHATASE 2C"/>
    <property type="match status" value="1"/>
</dbReference>
<evidence type="ECO:0000256" key="7">
    <source>
        <dbReference type="ARBA" id="ARBA00022912"/>
    </source>
</evidence>
<evidence type="ECO:0000313" key="13">
    <source>
        <dbReference type="EMBL" id="KAJ3111522.1"/>
    </source>
</evidence>
<organism evidence="13 14">
    <name type="scientific">Physocladia obscura</name>
    <dbReference type="NCBI Taxonomy" id="109957"/>
    <lineage>
        <taxon>Eukaryota</taxon>
        <taxon>Fungi</taxon>
        <taxon>Fungi incertae sedis</taxon>
        <taxon>Chytridiomycota</taxon>
        <taxon>Chytridiomycota incertae sedis</taxon>
        <taxon>Chytridiomycetes</taxon>
        <taxon>Chytridiales</taxon>
        <taxon>Chytriomycetaceae</taxon>
        <taxon>Physocladia</taxon>
    </lineage>
</organism>
<dbReference type="Pfam" id="PF00481">
    <property type="entry name" value="PP2C"/>
    <property type="match status" value="2"/>
</dbReference>
<dbReference type="InterPro" id="IPR015655">
    <property type="entry name" value="PP2C"/>
</dbReference>
<dbReference type="PROSITE" id="PS01032">
    <property type="entry name" value="PPM_1"/>
    <property type="match status" value="1"/>
</dbReference>
<dbReference type="Proteomes" id="UP001211907">
    <property type="component" value="Unassembled WGS sequence"/>
</dbReference>
<dbReference type="EMBL" id="JADGJH010001623">
    <property type="protein sequence ID" value="KAJ3111522.1"/>
    <property type="molecule type" value="Genomic_DNA"/>
</dbReference>
<dbReference type="SUPFAM" id="SSF81606">
    <property type="entry name" value="PP2C-like"/>
    <property type="match status" value="2"/>
</dbReference>
<evidence type="ECO:0000256" key="9">
    <source>
        <dbReference type="ARBA" id="ARBA00048832"/>
    </source>
</evidence>
<evidence type="ECO:0000256" key="1">
    <source>
        <dbReference type="ARBA" id="ARBA00001936"/>
    </source>
</evidence>
<evidence type="ECO:0000256" key="10">
    <source>
        <dbReference type="RuleBase" id="RU003465"/>
    </source>
</evidence>
<evidence type="ECO:0000256" key="11">
    <source>
        <dbReference type="SAM" id="MobiDB-lite"/>
    </source>
</evidence>
<dbReference type="Gene3D" id="3.60.40.10">
    <property type="entry name" value="PPM-type phosphatase domain"/>
    <property type="match status" value="2"/>
</dbReference>
<keyword evidence="8" id="KW-0464">Manganese</keyword>
<evidence type="ECO:0000313" key="14">
    <source>
        <dbReference type="Proteomes" id="UP001211907"/>
    </source>
</evidence>
<comment type="catalytic activity">
    <reaction evidence="9">
        <text>O-phospho-L-threonyl-[protein] + H2O = L-threonyl-[protein] + phosphate</text>
        <dbReference type="Rhea" id="RHEA:47004"/>
        <dbReference type="Rhea" id="RHEA-COMP:11060"/>
        <dbReference type="Rhea" id="RHEA-COMP:11605"/>
        <dbReference type="ChEBI" id="CHEBI:15377"/>
        <dbReference type="ChEBI" id="CHEBI:30013"/>
        <dbReference type="ChEBI" id="CHEBI:43474"/>
        <dbReference type="ChEBI" id="CHEBI:61977"/>
        <dbReference type="EC" id="3.1.3.16"/>
    </reaction>
    <physiologicalReaction direction="left-to-right" evidence="9">
        <dbReference type="Rhea" id="RHEA:47005"/>
    </physiologicalReaction>
</comment>
<reference evidence="13" key="1">
    <citation type="submission" date="2020-05" db="EMBL/GenBank/DDBJ databases">
        <title>Phylogenomic resolution of chytrid fungi.</title>
        <authorList>
            <person name="Stajich J.E."/>
            <person name="Amses K."/>
            <person name="Simmons R."/>
            <person name="Seto K."/>
            <person name="Myers J."/>
            <person name="Bonds A."/>
            <person name="Quandt C.A."/>
            <person name="Barry K."/>
            <person name="Liu P."/>
            <person name="Grigoriev I."/>
            <person name="Longcore J.E."/>
            <person name="James T.Y."/>
        </authorList>
    </citation>
    <scope>NUCLEOTIDE SEQUENCE</scope>
    <source>
        <strain evidence="13">JEL0513</strain>
    </source>
</reference>
<dbReference type="PROSITE" id="PS51746">
    <property type="entry name" value="PPM_2"/>
    <property type="match status" value="1"/>
</dbReference>
<evidence type="ECO:0000256" key="5">
    <source>
        <dbReference type="ARBA" id="ARBA00022723"/>
    </source>
</evidence>
<name>A0AAD5SX79_9FUNG</name>
<evidence type="ECO:0000256" key="3">
    <source>
        <dbReference type="ARBA" id="ARBA00006702"/>
    </source>
</evidence>
<dbReference type="PANTHER" id="PTHR13832:SF565">
    <property type="entry name" value="AT28366P-RELATED"/>
    <property type="match status" value="1"/>
</dbReference>
<dbReference type="EC" id="3.1.3.16" evidence="4"/>
<keyword evidence="5" id="KW-0479">Metal-binding</keyword>
<gene>
    <name evidence="13" type="primary">PTC2_1</name>
    <name evidence="13" type="ORF">HK100_002659</name>
</gene>
<evidence type="ECO:0000256" key="4">
    <source>
        <dbReference type="ARBA" id="ARBA00013081"/>
    </source>
</evidence>
<sequence length="402" mass="43449">MGQTLSEPITDKHTTTGQDARFRFAASSMQGWRISMEDAHATILNLDHPGQTDSQQINAANQQTNANHESVDKRFSFFAVYDGHGGSAVAKYSGTHLHNKIVQDPAFVKKDYRAAIKNAFLLIDVSLKTSPEYLADPAGCTAITCLITDDLTVYCGNAGDSRAVLSSNGDAVPLSFDHKPTNPDESARIVAGGGYVEYGRVNGNLALSRAIGDFEFKQNPVLPPEEQIVTVNPDIESRTLVPKQDDFIVLACDGNVDLLSLSTLAHTFLQLDTFAKSIYDKTTTGIWDCMSNDQVVDFVMSRIAEGHTLADTSELIMEYCLAGDSDVGGVGCDNMTVIIVAILGDGKKIALTYEEWVEQIKARWAAKEKKSQFPVKETRGVIGGGADTRGGSSRGLALVDDD</sequence>
<accession>A0AAD5SX79</accession>